<dbReference type="PANTHER" id="PTHR31793:SF37">
    <property type="entry name" value="ACYL-COA THIOESTER HYDROLASE YBGC"/>
    <property type="match status" value="1"/>
</dbReference>
<comment type="similarity">
    <text evidence="1">Belongs to the 4-hydroxybenzoyl-CoA thioesterase family.</text>
</comment>
<sequence length="134" mass="15362">MSHRFEFGVRVYYEDTDAGGIVYHANYLKFYERARTEFLSALGIEQDNLLTQNIGFVVKRITLDNKVAAQFNDRLLVVTEIESLKKASLIFRQHIEKEQKIINTALIEIACVDLKQLKPVRIPASIFGELKSVS</sequence>
<dbReference type="EMBL" id="JBELOE010000302">
    <property type="protein sequence ID" value="MER2494432.1"/>
    <property type="molecule type" value="Genomic_DNA"/>
</dbReference>
<gene>
    <name evidence="3" type="primary">ybgC</name>
    <name evidence="3" type="ORF">ABS311_21380</name>
</gene>
<dbReference type="InterPro" id="IPR029069">
    <property type="entry name" value="HotDog_dom_sf"/>
</dbReference>
<protein>
    <submittedName>
        <fullName evidence="3">Tol-pal system-associated acyl-CoA thioesterase</fullName>
    </submittedName>
</protein>
<dbReference type="InterPro" id="IPR006684">
    <property type="entry name" value="YbgC/YbaW"/>
</dbReference>
<dbReference type="PROSITE" id="PS01328">
    <property type="entry name" value="4HBCOA_THIOESTERASE"/>
    <property type="match status" value="1"/>
</dbReference>
<dbReference type="Proteomes" id="UP001467690">
    <property type="component" value="Unassembled WGS sequence"/>
</dbReference>
<dbReference type="SUPFAM" id="SSF54637">
    <property type="entry name" value="Thioesterase/thiol ester dehydrase-isomerase"/>
    <property type="match status" value="1"/>
</dbReference>
<keyword evidence="2" id="KW-0378">Hydrolase</keyword>
<dbReference type="InterPro" id="IPR008272">
    <property type="entry name" value="HB-CoA_thioesterase_AS"/>
</dbReference>
<reference evidence="3 4" key="1">
    <citation type="submission" date="2024-06" db="EMBL/GenBank/DDBJ databases">
        <authorList>
            <person name="Chen R.Y."/>
        </authorList>
    </citation>
    <scope>NUCLEOTIDE SEQUENCE [LARGE SCALE GENOMIC DNA]</scope>
    <source>
        <strain evidence="3 4">D2</strain>
    </source>
</reference>
<organism evidence="3 4">
    <name type="scientific">Catenovulum sediminis</name>
    <dbReference type="NCBI Taxonomy" id="1740262"/>
    <lineage>
        <taxon>Bacteria</taxon>
        <taxon>Pseudomonadati</taxon>
        <taxon>Pseudomonadota</taxon>
        <taxon>Gammaproteobacteria</taxon>
        <taxon>Alteromonadales</taxon>
        <taxon>Alteromonadaceae</taxon>
        <taxon>Catenovulum</taxon>
    </lineage>
</organism>
<dbReference type="PIRSF" id="PIRSF003230">
    <property type="entry name" value="YbgC"/>
    <property type="match status" value="1"/>
</dbReference>
<dbReference type="NCBIfam" id="TIGR02799">
    <property type="entry name" value="thio_ybgC"/>
    <property type="match status" value="1"/>
</dbReference>
<evidence type="ECO:0000313" key="3">
    <source>
        <dbReference type="EMBL" id="MER2494432.1"/>
    </source>
</evidence>
<proteinExistence type="inferred from homology"/>
<dbReference type="NCBIfam" id="TIGR00051">
    <property type="entry name" value="YbgC/FadM family acyl-CoA thioesterase"/>
    <property type="match status" value="1"/>
</dbReference>
<dbReference type="CDD" id="cd00586">
    <property type="entry name" value="4HBT"/>
    <property type="match status" value="1"/>
</dbReference>
<evidence type="ECO:0000256" key="1">
    <source>
        <dbReference type="ARBA" id="ARBA00005953"/>
    </source>
</evidence>
<dbReference type="InterPro" id="IPR050563">
    <property type="entry name" value="4-hydroxybenzoyl-CoA_TE"/>
</dbReference>
<dbReference type="RefSeq" id="WP_143872023.1">
    <property type="nucleotide sequence ID" value="NZ_CP041660.1"/>
</dbReference>
<keyword evidence="4" id="KW-1185">Reference proteome</keyword>
<evidence type="ECO:0000313" key="4">
    <source>
        <dbReference type="Proteomes" id="UP001467690"/>
    </source>
</evidence>
<dbReference type="Gene3D" id="3.10.129.10">
    <property type="entry name" value="Hotdog Thioesterase"/>
    <property type="match status" value="1"/>
</dbReference>
<name>A0ABV1RNC0_9ALTE</name>
<evidence type="ECO:0000256" key="2">
    <source>
        <dbReference type="ARBA" id="ARBA00022801"/>
    </source>
</evidence>
<comment type="caution">
    <text evidence="3">The sequence shown here is derived from an EMBL/GenBank/DDBJ whole genome shotgun (WGS) entry which is preliminary data.</text>
</comment>
<accession>A0ABV1RNC0</accession>
<dbReference type="Pfam" id="PF13279">
    <property type="entry name" value="4HBT_2"/>
    <property type="match status" value="1"/>
</dbReference>
<dbReference type="InterPro" id="IPR014166">
    <property type="entry name" value="Tol-Pal_acyl-CoA_thioesterase"/>
</dbReference>
<dbReference type="PANTHER" id="PTHR31793">
    <property type="entry name" value="4-HYDROXYBENZOYL-COA THIOESTERASE FAMILY MEMBER"/>
    <property type="match status" value="1"/>
</dbReference>